<feature type="compositionally biased region" description="Low complexity" evidence="1">
    <location>
        <begin position="195"/>
        <end position="206"/>
    </location>
</feature>
<dbReference type="InterPro" id="IPR042201">
    <property type="entry name" value="FH2_Formin_sf"/>
</dbReference>
<dbReference type="EMBL" id="GL833144">
    <property type="protein sequence ID" value="EGB05096.1"/>
    <property type="molecule type" value="Genomic_DNA"/>
</dbReference>
<dbReference type="KEGG" id="aaf:AURANDRAFT_66731"/>
<proteinExistence type="predicted"/>
<dbReference type="InParanoid" id="F0YIL4"/>
<dbReference type="Pfam" id="PF10152">
    <property type="entry name" value="CCDC53"/>
    <property type="match status" value="1"/>
</dbReference>
<dbReference type="InterPro" id="IPR051144">
    <property type="entry name" value="Formin_homology_domain"/>
</dbReference>
<feature type="compositionally biased region" description="Low complexity" evidence="1">
    <location>
        <begin position="326"/>
        <end position="338"/>
    </location>
</feature>
<evidence type="ECO:0000259" key="2">
    <source>
        <dbReference type="PROSITE" id="PS51444"/>
    </source>
</evidence>
<dbReference type="Gene3D" id="1.20.58.2220">
    <property type="entry name" value="Formin, FH2 domain"/>
    <property type="match status" value="1"/>
</dbReference>
<dbReference type="Pfam" id="PF02181">
    <property type="entry name" value="FH2"/>
    <property type="match status" value="1"/>
</dbReference>
<dbReference type="SMART" id="SM00498">
    <property type="entry name" value="FH2"/>
    <property type="match status" value="1"/>
</dbReference>
<feature type="region of interest" description="Disordered" evidence="1">
    <location>
        <begin position="392"/>
        <end position="422"/>
    </location>
</feature>
<evidence type="ECO:0000313" key="4">
    <source>
        <dbReference type="Proteomes" id="UP000002729"/>
    </source>
</evidence>
<dbReference type="InterPro" id="IPR015425">
    <property type="entry name" value="FH2_Formin"/>
</dbReference>
<dbReference type="eggNOG" id="ENOG502QTI5">
    <property type="taxonomic scope" value="Eukaryota"/>
</dbReference>
<name>F0YIL4_AURAN</name>
<dbReference type="GO" id="GO:0071203">
    <property type="term" value="C:WASH complex"/>
    <property type="evidence" value="ECO:0007669"/>
    <property type="project" value="InterPro"/>
</dbReference>
<sequence length="826" mass="86544">MAPPRGGVDLEAYYGGPEKPPRDRRSSSAAAHTASPVFSLRAALQRTDCPASPCPPPRKDPTPCTTFEQLLCSCGLPRGMLSFGFGGRHIKRSDDAPRDQSDVRPADDDAAAYGCAVRLLIGGEVREHDVCAALVRRGWRRAVAERVSYDLRRVTGVDPADVEKPPKAIEAAAGEPATKNPPAPAPPPPAPPSPGSSSWGSAPASPVGTWEEPAAPPPDDGKYARMLAMGVPATAVEHKMRSQGLDEASIARALAAAPAAPAAPAPAAPAAGSAAAFPQYDRMLRVGLDLPTVLHKMRADGVDAADVRRFADARGGAPDPAPAPARRPAAPAAATPVDAPAPSPAAPRRRATMTLHWDKVDASRAPKLWAEERPSEAAALDGDDVAAIEALFAQEPPRQAPASTSARRGSERRAPPPGAALLDPKRAQNVTIAVSRVARKFDGDMDRLWASVAQLDARLGADDYERLRPALPSDGECAAVRAWLAATPGRDAASLGAAERFVDAAGRAGDRAGLLDTALAVSGFDARLVAAESAAAAVLAAAAAVLDSGGLARALRHILAVGNAMNAGTARGDAVGVTLASLGQIVHTKGRDRSTTVLDYVVRALSKRGHAPEVRRAARDLPGLVDGARRVPVADVLREHRALEDAVRGARRALAAAAAAAADLDGAVADEEMENMAEHEAPRFFDTFTKSAGFSLFRAAERRRSRSPSVQADAARRRGAHAVAGRRVARLGAFVDRSARAAARLRRRVEDVTSKVDALCDYFGEDDSTKILEDLHVFLRALVAALAKADDEPGAARDADYDMAGGRDARRRILGRREALFPSNAQ</sequence>
<keyword evidence="4" id="KW-1185">Reference proteome</keyword>
<feature type="compositionally biased region" description="Pro residues" evidence="1">
    <location>
        <begin position="179"/>
        <end position="194"/>
    </location>
</feature>
<dbReference type="AlphaFoldDB" id="F0YIL4"/>
<reference evidence="3 4" key="1">
    <citation type="journal article" date="2011" name="Proc. Natl. Acad. Sci. U.S.A.">
        <title>Niche of harmful alga Aureococcus anophagefferens revealed through ecogenomics.</title>
        <authorList>
            <person name="Gobler C.J."/>
            <person name="Berry D.L."/>
            <person name="Dyhrman S.T."/>
            <person name="Wilhelm S.W."/>
            <person name="Salamov A."/>
            <person name="Lobanov A.V."/>
            <person name="Zhang Y."/>
            <person name="Collier J.L."/>
            <person name="Wurch L.L."/>
            <person name="Kustka A.B."/>
            <person name="Dill B.D."/>
            <person name="Shah M."/>
            <person name="VerBerkmoes N.C."/>
            <person name="Kuo A."/>
            <person name="Terry A."/>
            <person name="Pangilinan J."/>
            <person name="Lindquist E.A."/>
            <person name="Lucas S."/>
            <person name="Paulsen I.T."/>
            <person name="Hattenrath-Lehmann T.K."/>
            <person name="Talmage S.C."/>
            <person name="Walker E.A."/>
            <person name="Koch F."/>
            <person name="Burson A.M."/>
            <person name="Marcoval M.A."/>
            <person name="Tang Y.Z."/>
            <person name="Lecleir G.R."/>
            <person name="Coyne K.J."/>
            <person name="Berg G.M."/>
            <person name="Bertrand E.M."/>
            <person name="Saito M.A."/>
            <person name="Gladyshev V.N."/>
            <person name="Grigoriev I.V."/>
        </authorList>
    </citation>
    <scope>NUCLEOTIDE SEQUENCE [LARGE SCALE GENOMIC DNA]</scope>
    <source>
        <strain evidence="4">CCMP 1984</strain>
    </source>
</reference>
<dbReference type="PANTHER" id="PTHR45733">
    <property type="entry name" value="FORMIN-J"/>
    <property type="match status" value="1"/>
</dbReference>
<organism evidence="4">
    <name type="scientific">Aureococcus anophagefferens</name>
    <name type="common">Harmful bloom alga</name>
    <dbReference type="NCBI Taxonomy" id="44056"/>
    <lineage>
        <taxon>Eukaryota</taxon>
        <taxon>Sar</taxon>
        <taxon>Stramenopiles</taxon>
        <taxon>Ochrophyta</taxon>
        <taxon>Pelagophyceae</taxon>
        <taxon>Pelagomonadales</taxon>
        <taxon>Pelagomonadaceae</taxon>
        <taxon>Aureococcus</taxon>
    </lineage>
</organism>
<dbReference type="RefSeq" id="XP_009040223.1">
    <property type="nucleotide sequence ID" value="XM_009041975.1"/>
</dbReference>
<accession>F0YIL4</accession>
<dbReference type="SUPFAM" id="SSF101447">
    <property type="entry name" value="Formin homology 2 domain (FH2 domain)"/>
    <property type="match status" value="1"/>
</dbReference>
<evidence type="ECO:0000256" key="1">
    <source>
        <dbReference type="SAM" id="MobiDB-lite"/>
    </source>
</evidence>
<protein>
    <recommendedName>
        <fullName evidence="2">FH2 domain-containing protein</fullName>
    </recommendedName>
</protein>
<dbReference type="OMA" id="VNALCAN"/>
<feature type="domain" description="FH2" evidence="2">
    <location>
        <begin position="342"/>
        <end position="812"/>
    </location>
</feature>
<gene>
    <name evidence="3" type="ORF">AURANDRAFT_66731</name>
</gene>
<dbReference type="Proteomes" id="UP000002729">
    <property type="component" value="Unassembled WGS sequence"/>
</dbReference>
<dbReference type="PROSITE" id="PS51444">
    <property type="entry name" value="FH2"/>
    <property type="match status" value="1"/>
</dbReference>
<evidence type="ECO:0000313" key="3">
    <source>
        <dbReference type="EMBL" id="EGB05096.1"/>
    </source>
</evidence>
<dbReference type="InterPro" id="IPR019309">
    <property type="entry name" value="WASHC3"/>
</dbReference>
<feature type="region of interest" description="Disordered" evidence="1">
    <location>
        <begin position="174"/>
        <end position="223"/>
    </location>
</feature>
<feature type="region of interest" description="Disordered" evidence="1">
    <location>
        <begin position="1"/>
        <end position="34"/>
    </location>
</feature>
<dbReference type="OrthoDB" id="1668162at2759"/>
<feature type="region of interest" description="Disordered" evidence="1">
    <location>
        <begin position="313"/>
        <end position="348"/>
    </location>
</feature>
<dbReference type="GeneID" id="20225924"/>